<gene>
    <name evidence="1" type="ORF">CCACVL1_08601</name>
</gene>
<protein>
    <submittedName>
        <fullName evidence="1">Late expression factor 5</fullName>
    </submittedName>
</protein>
<accession>A0A1R3IZI8</accession>
<keyword evidence="2" id="KW-1185">Reference proteome</keyword>
<dbReference type="OrthoDB" id="10419046at2759"/>
<organism evidence="1 2">
    <name type="scientific">Corchorus capsularis</name>
    <name type="common">Jute</name>
    <dbReference type="NCBI Taxonomy" id="210143"/>
    <lineage>
        <taxon>Eukaryota</taxon>
        <taxon>Viridiplantae</taxon>
        <taxon>Streptophyta</taxon>
        <taxon>Embryophyta</taxon>
        <taxon>Tracheophyta</taxon>
        <taxon>Spermatophyta</taxon>
        <taxon>Magnoliopsida</taxon>
        <taxon>eudicotyledons</taxon>
        <taxon>Gunneridae</taxon>
        <taxon>Pentapetalae</taxon>
        <taxon>rosids</taxon>
        <taxon>malvids</taxon>
        <taxon>Malvales</taxon>
        <taxon>Malvaceae</taxon>
        <taxon>Grewioideae</taxon>
        <taxon>Apeibeae</taxon>
        <taxon>Corchorus</taxon>
    </lineage>
</organism>
<dbReference type="AlphaFoldDB" id="A0A1R3IZI8"/>
<proteinExistence type="predicted"/>
<dbReference type="EMBL" id="AWWV01009116">
    <property type="protein sequence ID" value="OMO88005.1"/>
    <property type="molecule type" value="Genomic_DNA"/>
</dbReference>
<evidence type="ECO:0000313" key="1">
    <source>
        <dbReference type="EMBL" id="OMO88005.1"/>
    </source>
</evidence>
<comment type="caution">
    <text evidence="1">The sequence shown here is derived from an EMBL/GenBank/DDBJ whole genome shotgun (WGS) entry which is preliminary data.</text>
</comment>
<dbReference type="Proteomes" id="UP000188268">
    <property type="component" value="Unassembled WGS sequence"/>
</dbReference>
<sequence length="99" mass="11641">MVKVKLSKAKGYRFLPTEEKPKNKKRIYAEVDGFNAMNSDSTVKKKKKKMKEMEKQGEKYKFDELIYNQEIHHNSILLDQPMIFKSCKSIQAPNGMNRL</sequence>
<name>A0A1R3IZI8_COCAP</name>
<dbReference type="Gramene" id="OMO88005">
    <property type="protein sequence ID" value="OMO88005"/>
    <property type="gene ID" value="CCACVL1_08601"/>
</dbReference>
<reference evidence="1 2" key="1">
    <citation type="submission" date="2013-09" db="EMBL/GenBank/DDBJ databases">
        <title>Corchorus capsularis genome sequencing.</title>
        <authorList>
            <person name="Alam M."/>
            <person name="Haque M.S."/>
            <person name="Islam M.S."/>
            <person name="Emdad E.M."/>
            <person name="Islam M.M."/>
            <person name="Ahmed B."/>
            <person name="Halim A."/>
            <person name="Hossen Q.M.M."/>
            <person name="Hossain M.Z."/>
            <person name="Ahmed R."/>
            <person name="Khan M.M."/>
            <person name="Islam R."/>
            <person name="Rashid M.M."/>
            <person name="Khan S.A."/>
            <person name="Rahman M.S."/>
            <person name="Alam M."/>
        </authorList>
    </citation>
    <scope>NUCLEOTIDE SEQUENCE [LARGE SCALE GENOMIC DNA]</scope>
    <source>
        <strain evidence="2">cv. CVL-1</strain>
        <tissue evidence="1">Whole seedling</tissue>
    </source>
</reference>
<evidence type="ECO:0000313" key="2">
    <source>
        <dbReference type="Proteomes" id="UP000188268"/>
    </source>
</evidence>